<feature type="compositionally biased region" description="Basic residues" evidence="1">
    <location>
        <begin position="36"/>
        <end position="47"/>
    </location>
</feature>
<feature type="compositionally biased region" description="Basic and acidic residues" evidence="1">
    <location>
        <begin position="80"/>
        <end position="104"/>
    </location>
</feature>
<organism evidence="2 3">
    <name type="scientific">Cryptosporidium xiaoi</name>
    <dbReference type="NCBI Taxonomy" id="659607"/>
    <lineage>
        <taxon>Eukaryota</taxon>
        <taxon>Sar</taxon>
        <taxon>Alveolata</taxon>
        <taxon>Apicomplexa</taxon>
        <taxon>Conoidasida</taxon>
        <taxon>Coccidia</taxon>
        <taxon>Eucoccidiorida</taxon>
        <taxon>Eimeriorina</taxon>
        <taxon>Cryptosporidiidae</taxon>
        <taxon>Cryptosporidium</taxon>
    </lineage>
</organism>
<evidence type="ECO:0000256" key="1">
    <source>
        <dbReference type="SAM" id="MobiDB-lite"/>
    </source>
</evidence>
<comment type="caution">
    <text evidence="2">The sequence shown here is derived from an EMBL/GenBank/DDBJ whole genome shotgun (WGS) entry which is preliminary data.</text>
</comment>
<name>A0AAV9XXT2_9CRYT</name>
<dbReference type="EMBL" id="JAWDEY010000012">
    <property type="protein sequence ID" value="KAK6589477.1"/>
    <property type="molecule type" value="Genomic_DNA"/>
</dbReference>
<proteinExistence type="predicted"/>
<evidence type="ECO:0000313" key="3">
    <source>
        <dbReference type="Proteomes" id="UP001311799"/>
    </source>
</evidence>
<accession>A0AAV9XXT2</accession>
<feature type="region of interest" description="Disordered" evidence="1">
    <location>
        <begin position="24"/>
        <end position="138"/>
    </location>
</feature>
<dbReference type="AlphaFoldDB" id="A0AAV9XXT2"/>
<reference evidence="2 3" key="1">
    <citation type="submission" date="2023-10" db="EMBL/GenBank/DDBJ databases">
        <title>Comparative genomics analysis reveals potential genetic determinants of host preference in Cryptosporidium xiaoi.</title>
        <authorList>
            <person name="Xiao L."/>
            <person name="Li J."/>
        </authorList>
    </citation>
    <scope>NUCLEOTIDE SEQUENCE [LARGE SCALE GENOMIC DNA]</scope>
    <source>
        <strain evidence="2 3">52996</strain>
    </source>
</reference>
<protein>
    <submittedName>
        <fullName evidence="2">Uncharacterized protein</fullName>
    </submittedName>
</protein>
<keyword evidence="3" id="KW-1185">Reference proteome</keyword>
<evidence type="ECO:0000313" key="2">
    <source>
        <dbReference type="EMBL" id="KAK6589477.1"/>
    </source>
</evidence>
<feature type="compositionally biased region" description="Gly residues" evidence="1">
    <location>
        <begin position="107"/>
        <end position="123"/>
    </location>
</feature>
<gene>
    <name evidence="2" type="ORF">RS030_203157</name>
</gene>
<sequence length="202" mass="22319">MRMQESASSKLKGGDNIERLINSSLDDIVKQTQRERRMRRNGARRGRNGNINNKRTMNGGSVRRRGISELSRGKFKSSQKRNDKYTNKSMRSDNDNKMGREIRGARTRGGGIGGRTRGGAGGRGIERRNAFGTNNKDNGGVVKNSNFGYNRNTNKDKVRNIKIVAKLDDVPAPTAQQKAGIGNLEIAPSSILSRRSKGRVFG</sequence>
<dbReference type="Proteomes" id="UP001311799">
    <property type="component" value="Unassembled WGS sequence"/>
</dbReference>